<reference evidence="2" key="1">
    <citation type="journal article" date="2019" name="Int. J. Syst. Evol. Microbiol.">
        <title>The Global Catalogue of Microorganisms (GCM) 10K type strain sequencing project: providing services to taxonomists for standard genome sequencing and annotation.</title>
        <authorList>
            <consortium name="The Broad Institute Genomics Platform"/>
            <consortium name="The Broad Institute Genome Sequencing Center for Infectious Disease"/>
            <person name="Wu L."/>
            <person name="Ma J."/>
        </authorList>
    </citation>
    <scope>NUCLEOTIDE SEQUENCE [LARGE SCALE GENOMIC DNA]</scope>
    <source>
        <strain evidence="2">CCUG 49679</strain>
    </source>
</reference>
<proteinExistence type="predicted"/>
<organism evidence="1 2">
    <name type="scientific">Flavobacterium qiangtangense</name>
    <dbReference type="NCBI Taxonomy" id="1442595"/>
    <lineage>
        <taxon>Bacteria</taxon>
        <taxon>Pseudomonadati</taxon>
        <taxon>Bacteroidota</taxon>
        <taxon>Flavobacteriia</taxon>
        <taxon>Flavobacteriales</taxon>
        <taxon>Flavobacteriaceae</taxon>
        <taxon>Flavobacterium</taxon>
    </lineage>
</organism>
<gene>
    <name evidence="1" type="ORF">ACFPVY_03970</name>
</gene>
<name>A0ABW1PL55_9FLAO</name>
<keyword evidence="2" id="KW-1185">Reference proteome</keyword>
<protein>
    <submittedName>
        <fullName evidence="1">Uncharacterized protein</fullName>
    </submittedName>
</protein>
<accession>A0ABW1PL55</accession>
<sequence length="388" mass="44952">MEIYEVIALNDNDIAKEIKKQTNVYCTGIDFLGNLLALEKYPIANKRIAVKNILSFLAHLDESLKKNSTTVVAINQEILIKYFSRDKYVDYVNLLKKMKVMTAVPYENGTFYNFVDKKKSKQYRIHSEFLNQDLALLIINAKNDIEVTIDGKFDKKMVKTILNIEVDLKAAILDEVANKQSNNSLRCRLSILLRLYSVRWVKTGQNVDRIYHSLSNVSRISRKHIHIKGNHFHNIDIKNCQPLLLCYLLLKNGLEVDESYKKDCENGRLYERFIEEGASREETKVLLYKAIYFAFKPKRDIALKFKELYPATFKSLQVISSDEIKMATKLQNLEASIFNKLAPQKSKNYFTLFDAIYFTDGNDILHLTKDIEDKFAAFGIKPKLSINE</sequence>
<evidence type="ECO:0000313" key="2">
    <source>
        <dbReference type="Proteomes" id="UP001596287"/>
    </source>
</evidence>
<dbReference type="EMBL" id="JBHSQB010000004">
    <property type="protein sequence ID" value="MFC6095793.1"/>
    <property type="molecule type" value="Genomic_DNA"/>
</dbReference>
<evidence type="ECO:0000313" key="1">
    <source>
        <dbReference type="EMBL" id="MFC6095793.1"/>
    </source>
</evidence>
<comment type="caution">
    <text evidence="1">The sequence shown here is derived from an EMBL/GenBank/DDBJ whole genome shotgun (WGS) entry which is preliminary data.</text>
</comment>
<dbReference type="RefSeq" id="WP_379790462.1">
    <property type="nucleotide sequence ID" value="NZ_JBHSQB010000004.1"/>
</dbReference>
<dbReference type="Proteomes" id="UP001596287">
    <property type="component" value="Unassembled WGS sequence"/>
</dbReference>